<sequence>MLSLTRKFFLASREECMGMDVMFWNVTERLQEGLSRSNNSLESWHRIWGSLLDPKPLFSKFVSQMVKEFHHWEIIVTDYRNAPAHGVRGRGLKRKSVYVALDHNLQQIFAEFDQRAGEDALLYLRTISYHLAQQD</sequence>
<proteinExistence type="predicted"/>
<protein>
    <submittedName>
        <fullName evidence="2">Uncharacterized protein</fullName>
    </submittedName>
</protein>
<dbReference type="WBParaSite" id="Gr19_v10_g10841.t1">
    <property type="protein sequence ID" value="Gr19_v10_g10841.t1"/>
    <property type="gene ID" value="Gr19_v10_g10841"/>
</dbReference>
<reference evidence="2" key="1">
    <citation type="submission" date="2022-11" db="UniProtKB">
        <authorList>
            <consortium name="WormBaseParasite"/>
        </authorList>
    </citation>
    <scope>IDENTIFICATION</scope>
</reference>
<accession>A0A914GSM2</accession>
<organism evidence="1 2">
    <name type="scientific">Globodera rostochiensis</name>
    <name type="common">Golden nematode worm</name>
    <name type="synonym">Heterodera rostochiensis</name>
    <dbReference type="NCBI Taxonomy" id="31243"/>
    <lineage>
        <taxon>Eukaryota</taxon>
        <taxon>Metazoa</taxon>
        <taxon>Ecdysozoa</taxon>
        <taxon>Nematoda</taxon>
        <taxon>Chromadorea</taxon>
        <taxon>Rhabditida</taxon>
        <taxon>Tylenchina</taxon>
        <taxon>Tylenchomorpha</taxon>
        <taxon>Tylenchoidea</taxon>
        <taxon>Heteroderidae</taxon>
        <taxon>Heteroderinae</taxon>
        <taxon>Globodera</taxon>
    </lineage>
</organism>
<keyword evidence="1" id="KW-1185">Reference proteome</keyword>
<dbReference type="Proteomes" id="UP000887572">
    <property type="component" value="Unplaced"/>
</dbReference>
<name>A0A914GSM2_GLORO</name>
<evidence type="ECO:0000313" key="1">
    <source>
        <dbReference type="Proteomes" id="UP000887572"/>
    </source>
</evidence>
<evidence type="ECO:0000313" key="2">
    <source>
        <dbReference type="WBParaSite" id="Gr19_v10_g10841.t1"/>
    </source>
</evidence>
<dbReference type="AlphaFoldDB" id="A0A914GSM2"/>